<reference evidence="1 2" key="1">
    <citation type="journal article" date="2006" name="Science">
        <title>The genome of black cottonwood, Populus trichocarpa (Torr. &amp; Gray).</title>
        <authorList>
            <person name="Tuskan G.A."/>
            <person name="Difazio S."/>
            <person name="Jansson S."/>
            <person name="Bohlmann J."/>
            <person name="Grigoriev I."/>
            <person name="Hellsten U."/>
            <person name="Putnam N."/>
            <person name="Ralph S."/>
            <person name="Rombauts S."/>
            <person name="Salamov A."/>
            <person name="Schein J."/>
            <person name="Sterck L."/>
            <person name="Aerts A."/>
            <person name="Bhalerao R.R."/>
            <person name="Bhalerao R.P."/>
            <person name="Blaudez D."/>
            <person name="Boerjan W."/>
            <person name="Brun A."/>
            <person name="Brunner A."/>
            <person name="Busov V."/>
            <person name="Campbell M."/>
            <person name="Carlson J."/>
            <person name="Chalot M."/>
            <person name="Chapman J."/>
            <person name="Chen G.L."/>
            <person name="Cooper D."/>
            <person name="Coutinho P.M."/>
            <person name="Couturier J."/>
            <person name="Covert S."/>
            <person name="Cronk Q."/>
            <person name="Cunningham R."/>
            <person name="Davis J."/>
            <person name="Degroeve S."/>
            <person name="Dejardin A."/>
            <person name="Depamphilis C."/>
            <person name="Detter J."/>
            <person name="Dirks B."/>
            <person name="Dubchak I."/>
            <person name="Duplessis S."/>
            <person name="Ehlting J."/>
            <person name="Ellis B."/>
            <person name="Gendler K."/>
            <person name="Goodstein D."/>
            <person name="Gribskov M."/>
            <person name="Grimwood J."/>
            <person name="Groover A."/>
            <person name="Gunter L."/>
            <person name="Hamberger B."/>
            <person name="Heinze B."/>
            <person name="Helariutta Y."/>
            <person name="Henrissat B."/>
            <person name="Holligan D."/>
            <person name="Holt R."/>
            <person name="Huang W."/>
            <person name="Islam-Faridi N."/>
            <person name="Jones S."/>
            <person name="Jones-Rhoades M."/>
            <person name="Jorgensen R."/>
            <person name="Joshi C."/>
            <person name="Kangasjarvi J."/>
            <person name="Karlsson J."/>
            <person name="Kelleher C."/>
            <person name="Kirkpatrick R."/>
            <person name="Kirst M."/>
            <person name="Kohler A."/>
            <person name="Kalluri U."/>
            <person name="Larimer F."/>
            <person name="Leebens-Mack J."/>
            <person name="Leple J.C."/>
            <person name="Locascio P."/>
            <person name="Lou Y."/>
            <person name="Lucas S."/>
            <person name="Martin F."/>
            <person name="Montanini B."/>
            <person name="Napoli C."/>
            <person name="Nelson D.R."/>
            <person name="Nelson C."/>
            <person name="Nieminen K."/>
            <person name="Nilsson O."/>
            <person name="Pereda V."/>
            <person name="Peter G."/>
            <person name="Philippe R."/>
            <person name="Pilate G."/>
            <person name="Poliakov A."/>
            <person name="Razumovskaya J."/>
            <person name="Richardson P."/>
            <person name="Rinaldi C."/>
            <person name="Ritland K."/>
            <person name="Rouze P."/>
            <person name="Ryaboy D."/>
            <person name="Schmutz J."/>
            <person name="Schrader J."/>
            <person name="Segerman B."/>
            <person name="Shin H."/>
            <person name="Siddiqui A."/>
            <person name="Sterky F."/>
            <person name="Terry A."/>
            <person name="Tsai C.J."/>
            <person name="Uberbacher E."/>
            <person name="Unneberg P."/>
            <person name="Vahala J."/>
            <person name="Wall K."/>
            <person name="Wessler S."/>
            <person name="Yang G."/>
            <person name="Yin T."/>
            <person name="Douglas C."/>
            <person name="Marra M."/>
            <person name="Sandberg G."/>
            <person name="Van de Peer Y."/>
            <person name="Rokhsar D."/>
        </authorList>
    </citation>
    <scope>NUCLEOTIDE SEQUENCE [LARGE SCALE GENOMIC DNA]</scope>
    <source>
        <strain evidence="2">cv. Nisqually</strain>
    </source>
</reference>
<evidence type="ECO:0000313" key="1">
    <source>
        <dbReference type="EMBL" id="PNT01972.1"/>
    </source>
</evidence>
<dbReference type="AlphaFoldDB" id="A0A2K1XMG2"/>
<gene>
    <name evidence="1" type="ORF">POPTR_015G134200</name>
</gene>
<proteinExistence type="predicted"/>
<name>A0A2K1XMG2_POPTR</name>
<dbReference type="InParanoid" id="A0A2K1XMG2"/>
<dbReference type="Proteomes" id="UP000006729">
    <property type="component" value="Chromosome 15"/>
</dbReference>
<protein>
    <submittedName>
        <fullName evidence="1">Uncharacterized protein</fullName>
    </submittedName>
</protein>
<evidence type="ECO:0000313" key="2">
    <source>
        <dbReference type="Proteomes" id="UP000006729"/>
    </source>
</evidence>
<dbReference type="EMBL" id="CM009304">
    <property type="protein sequence ID" value="PNT01972.1"/>
    <property type="molecule type" value="Genomic_DNA"/>
</dbReference>
<keyword evidence="2" id="KW-1185">Reference proteome</keyword>
<accession>A0A2K1XMG2</accession>
<organism evidence="1 2">
    <name type="scientific">Populus trichocarpa</name>
    <name type="common">Western balsam poplar</name>
    <name type="synonym">Populus balsamifera subsp. trichocarpa</name>
    <dbReference type="NCBI Taxonomy" id="3694"/>
    <lineage>
        <taxon>Eukaryota</taxon>
        <taxon>Viridiplantae</taxon>
        <taxon>Streptophyta</taxon>
        <taxon>Embryophyta</taxon>
        <taxon>Tracheophyta</taxon>
        <taxon>Spermatophyta</taxon>
        <taxon>Magnoliopsida</taxon>
        <taxon>eudicotyledons</taxon>
        <taxon>Gunneridae</taxon>
        <taxon>Pentapetalae</taxon>
        <taxon>rosids</taxon>
        <taxon>fabids</taxon>
        <taxon>Malpighiales</taxon>
        <taxon>Salicaceae</taxon>
        <taxon>Saliceae</taxon>
        <taxon>Populus</taxon>
    </lineage>
</organism>
<sequence>MNLILCEAPVRFVATKWSIADVIKASFLALRVGTVMSFSNNAQLHCMISHFRSQARNAYMIGKTLRGMTVRRGCRKIVTVPVYQSELF</sequence>